<accession>A0A2N7TM39</accession>
<evidence type="ECO:0000313" key="3">
    <source>
        <dbReference type="Proteomes" id="UP000235346"/>
    </source>
</evidence>
<proteinExistence type="predicted"/>
<comment type="caution">
    <text evidence="2">The sequence shown here is derived from an EMBL/GenBank/DDBJ whole genome shotgun (WGS) entry which is preliminary data.</text>
</comment>
<dbReference type="InterPro" id="IPR007332">
    <property type="entry name" value="DUF411"/>
</dbReference>
<keyword evidence="3" id="KW-1185">Reference proteome</keyword>
<dbReference type="EMBL" id="PNRE01000051">
    <property type="protein sequence ID" value="PMR69257.1"/>
    <property type="molecule type" value="Genomic_DNA"/>
</dbReference>
<evidence type="ECO:0000313" key="2">
    <source>
        <dbReference type="EMBL" id="PMR69257.1"/>
    </source>
</evidence>
<dbReference type="OrthoDB" id="14727at2"/>
<gene>
    <name evidence="2" type="ORF">C1H66_11805</name>
</gene>
<reference evidence="2 3" key="1">
    <citation type="submission" date="2018-01" db="EMBL/GenBank/DDBJ databases">
        <title>Halomonas endophytica sp. nov., isolated from storage liquid in the stems of Populus euphratica.</title>
        <authorList>
            <person name="Chen C."/>
        </authorList>
    </citation>
    <scope>NUCLEOTIDE SEQUENCE [LARGE SCALE GENOMIC DNA]</scope>
    <source>
        <strain evidence="2 3">DSM 26881</strain>
    </source>
</reference>
<feature type="chain" id="PRO_5014866671" evidence="1">
    <location>
        <begin position="24"/>
        <end position="150"/>
    </location>
</feature>
<dbReference type="AlphaFoldDB" id="A0A2N7TM39"/>
<sequence>MTSRSYPVLAGTLLALSTSFAWGEAPQVEMHKDPNCGCCSAWAEHLEAEGFEVRVHETRDMRAVKLEHGVTPELASCHTAVVDGYVIEGHVPAADIRRLLEERPDVAGLAVPGMPHGSPGMETGRFDDYAVLGWHHDDRTPTVFSDYAHD</sequence>
<organism evidence="2 3">
    <name type="scientific">Halomonas heilongjiangensis</name>
    <dbReference type="NCBI Taxonomy" id="1387883"/>
    <lineage>
        <taxon>Bacteria</taxon>
        <taxon>Pseudomonadati</taxon>
        <taxon>Pseudomonadota</taxon>
        <taxon>Gammaproteobacteria</taxon>
        <taxon>Oceanospirillales</taxon>
        <taxon>Halomonadaceae</taxon>
        <taxon>Halomonas</taxon>
    </lineage>
</organism>
<dbReference type="RefSeq" id="WP_102628082.1">
    <property type="nucleotide sequence ID" value="NZ_PDOH01000054.1"/>
</dbReference>
<evidence type="ECO:0000256" key="1">
    <source>
        <dbReference type="SAM" id="SignalP"/>
    </source>
</evidence>
<keyword evidence="1" id="KW-0732">Signal</keyword>
<name>A0A2N7TM39_9GAMM</name>
<dbReference type="Proteomes" id="UP000235346">
    <property type="component" value="Unassembled WGS sequence"/>
</dbReference>
<protein>
    <submittedName>
        <fullName evidence="2">Metal-binding protein</fullName>
    </submittedName>
</protein>
<dbReference type="InterPro" id="IPR036249">
    <property type="entry name" value="Thioredoxin-like_sf"/>
</dbReference>
<feature type="signal peptide" evidence="1">
    <location>
        <begin position="1"/>
        <end position="23"/>
    </location>
</feature>
<dbReference type="Pfam" id="PF04214">
    <property type="entry name" value="DUF411"/>
    <property type="match status" value="1"/>
</dbReference>
<dbReference type="SUPFAM" id="SSF52833">
    <property type="entry name" value="Thioredoxin-like"/>
    <property type="match status" value="1"/>
</dbReference>